<evidence type="ECO:0000313" key="2">
    <source>
        <dbReference type="EMBL" id="CAN97056.1"/>
    </source>
</evidence>
<feature type="region of interest" description="Disordered" evidence="1">
    <location>
        <begin position="37"/>
        <end position="84"/>
    </location>
</feature>
<organism evidence="2 3">
    <name type="scientific">Sorangium cellulosum (strain So ce56)</name>
    <name type="common">Polyangium cellulosum (strain So ce56)</name>
    <dbReference type="NCBI Taxonomy" id="448385"/>
    <lineage>
        <taxon>Bacteria</taxon>
        <taxon>Pseudomonadati</taxon>
        <taxon>Myxococcota</taxon>
        <taxon>Polyangia</taxon>
        <taxon>Polyangiales</taxon>
        <taxon>Polyangiaceae</taxon>
        <taxon>Sorangium</taxon>
    </lineage>
</organism>
<feature type="region of interest" description="Disordered" evidence="1">
    <location>
        <begin position="95"/>
        <end position="114"/>
    </location>
</feature>
<dbReference type="AlphaFoldDB" id="A9GX74"/>
<reference evidence="2 3" key="1">
    <citation type="journal article" date="2007" name="Nat. Biotechnol.">
        <title>Complete genome sequence of the myxobacterium Sorangium cellulosum.</title>
        <authorList>
            <person name="Schneiker S."/>
            <person name="Perlova O."/>
            <person name="Kaiser O."/>
            <person name="Gerth K."/>
            <person name="Alici A."/>
            <person name="Altmeyer M.O."/>
            <person name="Bartels D."/>
            <person name="Bekel T."/>
            <person name="Beyer S."/>
            <person name="Bode E."/>
            <person name="Bode H.B."/>
            <person name="Bolten C.J."/>
            <person name="Choudhuri J.V."/>
            <person name="Doss S."/>
            <person name="Elnakady Y.A."/>
            <person name="Frank B."/>
            <person name="Gaigalat L."/>
            <person name="Goesmann A."/>
            <person name="Groeger C."/>
            <person name="Gross F."/>
            <person name="Jelsbak L."/>
            <person name="Jelsbak L."/>
            <person name="Kalinowski J."/>
            <person name="Kegler C."/>
            <person name="Knauber T."/>
            <person name="Konietzny S."/>
            <person name="Kopp M."/>
            <person name="Krause L."/>
            <person name="Krug D."/>
            <person name="Linke B."/>
            <person name="Mahmud T."/>
            <person name="Martinez-Arias R."/>
            <person name="McHardy A.C."/>
            <person name="Merai M."/>
            <person name="Meyer F."/>
            <person name="Mormann S."/>
            <person name="Munoz-Dorado J."/>
            <person name="Perez J."/>
            <person name="Pradella S."/>
            <person name="Rachid S."/>
            <person name="Raddatz G."/>
            <person name="Rosenau F."/>
            <person name="Rueckert C."/>
            <person name="Sasse F."/>
            <person name="Scharfe M."/>
            <person name="Schuster S.C."/>
            <person name="Suen G."/>
            <person name="Treuner-Lange A."/>
            <person name="Velicer G.J."/>
            <person name="Vorholter F.-J."/>
            <person name="Weissman K.J."/>
            <person name="Welch R.D."/>
            <person name="Wenzel S.C."/>
            <person name="Whitworth D.E."/>
            <person name="Wilhelm S."/>
            <person name="Wittmann C."/>
            <person name="Bloecker H."/>
            <person name="Puehler A."/>
            <person name="Mueller R."/>
        </authorList>
    </citation>
    <scope>NUCLEOTIDE SEQUENCE [LARGE SCALE GENOMIC DNA]</scope>
    <source>
        <strain evidence="3">So ce56</strain>
    </source>
</reference>
<feature type="compositionally biased region" description="Low complexity" evidence="1">
    <location>
        <begin position="68"/>
        <end position="84"/>
    </location>
</feature>
<dbReference type="Proteomes" id="UP000002139">
    <property type="component" value="Chromosome"/>
</dbReference>
<protein>
    <submittedName>
        <fullName evidence="2">Uncharacterized protein</fullName>
    </submittedName>
</protein>
<name>A9GX74_SORC5</name>
<keyword evidence="3" id="KW-1185">Reference proteome</keyword>
<sequence>MLALRSFFPRIALLFMLILAPAALGRANISIIEAGSSDVSGSFRTGASENDAGGLEALQPQLRDGAHRSIASRSAPRAGAAPPRAVLVADLRPVRVPSPVPHPPLRRPPPRFLN</sequence>
<gene>
    <name evidence="2" type="ordered locus">sce6887</name>
</gene>
<dbReference type="HOGENOM" id="CLU_2119526_0_0_7"/>
<evidence type="ECO:0000313" key="3">
    <source>
        <dbReference type="Proteomes" id="UP000002139"/>
    </source>
</evidence>
<feature type="compositionally biased region" description="Polar residues" evidence="1">
    <location>
        <begin position="37"/>
        <end position="48"/>
    </location>
</feature>
<dbReference type="BioCyc" id="SCEL448385:SCE_RS35325-MONOMER"/>
<evidence type="ECO:0000256" key="1">
    <source>
        <dbReference type="SAM" id="MobiDB-lite"/>
    </source>
</evidence>
<dbReference type="EMBL" id="AM746676">
    <property type="protein sequence ID" value="CAN97056.1"/>
    <property type="molecule type" value="Genomic_DNA"/>
</dbReference>
<proteinExistence type="predicted"/>
<feature type="compositionally biased region" description="Basic residues" evidence="1">
    <location>
        <begin position="104"/>
        <end position="114"/>
    </location>
</feature>
<accession>A9GX74</accession>
<dbReference type="KEGG" id="scl:sce6887"/>
<dbReference type="STRING" id="448385.sce6887"/>